<organism evidence="2 3">
    <name type="scientific">Prorocentrum cordatum</name>
    <dbReference type="NCBI Taxonomy" id="2364126"/>
    <lineage>
        <taxon>Eukaryota</taxon>
        <taxon>Sar</taxon>
        <taxon>Alveolata</taxon>
        <taxon>Dinophyceae</taxon>
        <taxon>Prorocentrales</taxon>
        <taxon>Prorocentraceae</taxon>
        <taxon>Prorocentrum</taxon>
    </lineage>
</organism>
<name>A0ABN9PB79_9DINO</name>
<proteinExistence type="predicted"/>
<feature type="region of interest" description="Disordered" evidence="1">
    <location>
        <begin position="20"/>
        <end position="45"/>
    </location>
</feature>
<dbReference type="EMBL" id="CAUYUJ010000348">
    <property type="protein sequence ID" value="CAK0790060.1"/>
    <property type="molecule type" value="Genomic_DNA"/>
</dbReference>
<reference evidence="2" key="1">
    <citation type="submission" date="2023-10" db="EMBL/GenBank/DDBJ databases">
        <authorList>
            <person name="Chen Y."/>
            <person name="Shah S."/>
            <person name="Dougan E. K."/>
            <person name="Thang M."/>
            <person name="Chan C."/>
        </authorList>
    </citation>
    <scope>NUCLEOTIDE SEQUENCE [LARGE SCALE GENOMIC DNA]</scope>
</reference>
<gene>
    <name evidence="2" type="ORF">PCOR1329_LOCUS1430</name>
</gene>
<sequence>YPTPYPTAYPTAFPTAYPTPFPTSFPTPSPTPSPTYPPGWPTPQPTFPPGAPMAGAAGGVAATGDPHLANVLGQRFDLMKPGNHVLINIPRGRQKNVMLRVEAEASQLGGQCTDMYFQDLNVTGSWVEEKHAGGLRFQAQVVSDESPKWLMFGKVQIKVAHGHTQQGITYLNFYVKHLGHAGFDVGGLLGEDDHQEAATPAEECVHRASLLHVSGLNEQSAHLFSVAEASFA</sequence>
<dbReference type="Proteomes" id="UP001189429">
    <property type="component" value="Unassembled WGS sequence"/>
</dbReference>
<comment type="caution">
    <text evidence="2">The sequence shown here is derived from an EMBL/GenBank/DDBJ whole genome shotgun (WGS) entry which is preliminary data.</text>
</comment>
<feature type="non-terminal residue" evidence="2">
    <location>
        <position position="1"/>
    </location>
</feature>
<accession>A0ABN9PB79</accession>
<protein>
    <submittedName>
        <fullName evidence="2">Uncharacterized protein</fullName>
    </submittedName>
</protein>
<evidence type="ECO:0000313" key="3">
    <source>
        <dbReference type="Proteomes" id="UP001189429"/>
    </source>
</evidence>
<evidence type="ECO:0000256" key="1">
    <source>
        <dbReference type="SAM" id="MobiDB-lite"/>
    </source>
</evidence>
<keyword evidence="3" id="KW-1185">Reference proteome</keyword>
<evidence type="ECO:0000313" key="2">
    <source>
        <dbReference type="EMBL" id="CAK0790060.1"/>
    </source>
</evidence>